<organism evidence="8 9">
    <name type="scientific">Vitis vinifera</name>
    <name type="common">Grape</name>
    <dbReference type="NCBI Taxonomy" id="29760"/>
    <lineage>
        <taxon>Eukaryota</taxon>
        <taxon>Viridiplantae</taxon>
        <taxon>Streptophyta</taxon>
        <taxon>Embryophyta</taxon>
        <taxon>Tracheophyta</taxon>
        <taxon>Spermatophyta</taxon>
        <taxon>Magnoliopsida</taxon>
        <taxon>eudicotyledons</taxon>
        <taxon>Gunneridae</taxon>
        <taxon>Pentapetalae</taxon>
        <taxon>rosids</taxon>
        <taxon>Vitales</taxon>
        <taxon>Vitaceae</taxon>
        <taxon>Viteae</taxon>
        <taxon>Vitis</taxon>
    </lineage>
</organism>
<gene>
    <name evidence="8" type="ORF">CK203_116448</name>
</gene>
<evidence type="ECO:0000256" key="3">
    <source>
        <dbReference type="ARBA" id="ARBA00022679"/>
    </source>
</evidence>
<feature type="transmembrane region" description="Helical" evidence="7">
    <location>
        <begin position="6"/>
        <end position="27"/>
    </location>
</feature>
<evidence type="ECO:0000256" key="1">
    <source>
        <dbReference type="ARBA" id="ARBA00004606"/>
    </source>
</evidence>
<evidence type="ECO:0000256" key="7">
    <source>
        <dbReference type="SAM" id="Phobius"/>
    </source>
</evidence>
<dbReference type="AlphaFoldDB" id="A0A438DQP0"/>
<keyword evidence="7" id="KW-1133">Transmembrane helix</keyword>
<dbReference type="InterPro" id="IPR003406">
    <property type="entry name" value="Glyco_trans_14"/>
</dbReference>
<keyword evidence="3" id="KW-0808">Transferase</keyword>
<keyword evidence="2" id="KW-0328">Glycosyltransferase</keyword>
<dbReference type="Proteomes" id="UP000288805">
    <property type="component" value="Unassembled WGS sequence"/>
</dbReference>
<protein>
    <recommendedName>
        <fullName evidence="10">Glycosyltransferase</fullName>
    </recommendedName>
</protein>
<dbReference type="PANTHER" id="PTHR31042:SF140">
    <property type="entry name" value="CORE-2_I-BRANCHING BETA-1,6-N-ACETYLGLUCOSAMINYLTRANSFERASE FAMILY PROTEIN"/>
    <property type="match status" value="1"/>
</dbReference>
<keyword evidence="5" id="KW-0325">Glycoprotein</keyword>
<evidence type="ECO:0008006" key="10">
    <source>
        <dbReference type="Google" id="ProtNLM"/>
    </source>
</evidence>
<dbReference type="InterPro" id="IPR044174">
    <property type="entry name" value="BC10-like"/>
</dbReference>
<dbReference type="Pfam" id="PF02485">
    <property type="entry name" value="Branch"/>
    <property type="match status" value="1"/>
</dbReference>
<evidence type="ECO:0000256" key="5">
    <source>
        <dbReference type="ARBA" id="ARBA00023180"/>
    </source>
</evidence>
<comment type="caution">
    <text evidence="8">The sequence shown here is derived from an EMBL/GenBank/DDBJ whole genome shotgun (WGS) entry which is preliminary data.</text>
</comment>
<sequence length="370" mass="40522">MVSSPFAISSVLLLSIPVLFLLAPRILPPRQIPIPLSDEVDDLALFRRAAALDSAHSASNLPSSFTHLGATNPKLKIAFLFLTNSDLHFAPLWEQFFRGNEDLYNIYVHADPTVQVAHPAGVFEDRFIAAKKTQRASPTLISAARRSSPPPSLTTPTTPSSRSSPSTVSPSIPSDLSTTPSSRLPGSNLRCRLSRLGCRPLRDAAGGAVQQISSRISVLRPDAAARARRRQGSAAVEEVQAAVFEKRLVLSRGTLLPDAVVNDGSQWLHSLHTDSSQLDWKYTRSSPHVPVGGDFGGTHLQAQAIEFQLLVFVCKEVHTGLFATVDEYRRHRHFPGLKRIDAGEVLRHTVRRSGNKVLKRRQNGNAHNLM</sequence>
<evidence type="ECO:0000256" key="4">
    <source>
        <dbReference type="ARBA" id="ARBA00023136"/>
    </source>
</evidence>
<keyword evidence="7" id="KW-0812">Transmembrane</keyword>
<comment type="subcellular location">
    <subcellularLocation>
        <location evidence="1">Membrane</location>
        <topology evidence="1">Single-pass type II membrane protein</topology>
    </subcellularLocation>
</comment>
<dbReference type="GO" id="GO:0016757">
    <property type="term" value="F:glycosyltransferase activity"/>
    <property type="evidence" value="ECO:0007669"/>
    <property type="project" value="UniProtKB-KW"/>
</dbReference>
<keyword evidence="4 7" id="KW-0472">Membrane</keyword>
<evidence type="ECO:0000256" key="6">
    <source>
        <dbReference type="SAM" id="MobiDB-lite"/>
    </source>
</evidence>
<dbReference type="EMBL" id="QGNW01001527">
    <property type="protein sequence ID" value="RVW37740.1"/>
    <property type="molecule type" value="Genomic_DNA"/>
</dbReference>
<feature type="compositionally biased region" description="Polar residues" evidence="6">
    <location>
        <begin position="175"/>
        <end position="185"/>
    </location>
</feature>
<feature type="compositionally biased region" description="Low complexity" evidence="6">
    <location>
        <begin position="154"/>
        <end position="174"/>
    </location>
</feature>
<evidence type="ECO:0000313" key="9">
    <source>
        <dbReference type="Proteomes" id="UP000288805"/>
    </source>
</evidence>
<reference evidence="8 9" key="1">
    <citation type="journal article" date="2018" name="PLoS Genet.">
        <title>Population sequencing reveals clonal diversity and ancestral inbreeding in the grapevine cultivar Chardonnay.</title>
        <authorList>
            <person name="Roach M.J."/>
            <person name="Johnson D.L."/>
            <person name="Bohlmann J."/>
            <person name="van Vuuren H.J."/>
            <person name="Jones S.J."/>
            <person name="Pretorius I.S."/>
            <person name="Schmidt S.A."/>
            <person name="Borneman A.R."/>
        </authorList>
    </citation>
    <scope>NUCLEOTIDE SEQUENCE [LARGE SCALE GENOMIC DNA]</scope>
    <source>
        <strain evidence="9">cv. Chardonnay</strain>
        <tissue evidence="8">Leaf</tissue>
    </source>
</reference>
<accession>A0A438DQP0</accession>
<name>A0A438DQP0_VITVI</name>
<evidence type="ECO:0000256" key="2">
    <source>
        <dbReference type="ARBA" id="ARBA00022676"/>
    </source>
</evidence>
<dbReference type="PANTHER" id="PTHR31042">
    <property type="entry name" value="CORE-2/I-BRANCHING BETA-1,6-N-ACETYLGLUCOSAMINYLTRANSFERASE FAMILY PROTEIN-RELATED"/>
    <property type="match status" value="1"/>
</dbReference>
<proteinExistence type="predicted"/>
<dbReference type="GO" id="GO:0016020">
    <property type="term" value="C:membrane"/>
    <property type="evidence" value="ECO:0007669"/>
    <property type="project" value="UniProtKB-SubCell"/>
</dbReference>
<evidence type="ECO:0000313" key="8">
    <source>
        <dbReference type="EMBL" id="RVW37740.1"/>
    </source>
</evidence>
<feature type="region of interest" description="Disordered" evidence="6">
    <location>
        <begin position="138"/>
        <end position="188"/>
    </location>
</feature>